<keyword evidence="2" id="KW-0808">Transferase</keyword>
<comment type="caution">
    <text evidence="9">The sequence shown here is derived from an EMBL/GenBank/DDBJ whole genome shotgun (WGS) entry which is preliminary data.</text>
</comment>
<dbReference type="InterPro" id="IPR011009">
    <property type="entry name" value="Kinase-like_dom_sf"/>
</dbReference>
<dbReference type="PANTHER" id="PTHR24350">
    <property type="entry name" value="SERINE/THREONINE-PROTEIN KINASE IAL-RELATED"/>
    <property type="match status" value="1"/>
</dbReference>
<dbReference type="InterPro" id="IPR000719">
    <property type="entry name" value="Prot_kinase_dom"/>
</dbReference>
<dbReference type="PROSITE" id="PS50011">
    <property type="entry name" value="PROTEIN_KINASE_DOM"/>
    <property type="match status" value="1"/>
</dbReference>
<organism evidence="9 10">
    <name type="scientific">Tritrichomonas musculus</name>
    <dbReference type="NCBI Taxonomy" id="1915356"/>
    <lineage>
        <taxon>Eukaryota</taxon>
        <taxon>Metamonada</taxon>
        <taxon>Parabasalia</taxon>
        <taxon>Tritrichomonadida</taxon>
        <taxon>Tritrichomonadidae</taxon>
        <taxon>Tritrichomonas</taxon>
    </lineage>
</organism>
<evidence type="ECO:0000256" key="4">
    <source>
        <dbReference type="ARBA" id="ARBA00022777"/>
    </source>
</evidence>
<evidence type="ECO:0000259" key="8">
    <source>
        <dbReference type="PROSITE" id="PS50011"/>
    </source>
</evidence>
<dbReference type="SUPFAM" id="SSF56112">
    <property type="entry name" value="Protein kinase-like (PK-like)"/>
    <property type="match status" value="1"/>
</dbReference>
<sequence length="374" mass="43163">MDTIESNYIFLHQIGVGSYGQVYLAEHKKSRQNVAIKTFNYRDNNDPFCKIQIQREIDVLKSIDHPYIIQLFDHFQTENAYFAVLEYLEGGNLLEKINSNGPIAESTAKLIFFQLITSIQFLHRHNIVHRDIKVENILFDKYRNIRLADFGLSCSTHNKEDLRQQCGSMSYAAPEVIKGEIYSNSVDIWSAGIVLYTMITGNLPFEDSNLQKLYQKIVTTNPTYPPTMSAQLVDLLNKILTKDPNQRIKSNDLLKHSWLGQVVQPTISENNAIDKDILQAMESWGYDIPFLINNLTNKLQTDDVIVYKIALREMRSKQIYNLTIQPRRSSIALMHKRNGYKIFRQIQISPSKPKIIVPSDSVNRRKSLSFLENS</sequence>
<dbReference type="PROSITE" id="PS00107">
    <property type="entry name" value="PROTEIN_KINASE_ATP"/>
    <property type="match status" value="1"/>
</dbReference>
<evidence type="ECO:0000256" key="2">
    <source>
        <dbReference type="ARBA" id="ARBA00022679"/>
    </source>
</evidence>
<dbReference type="CDD" id="cd14003">
    <property type="entry name" value="STKc_AMPK-like"/>
    <property type="match status" value="1"/>
</dbReference>
<evidence type="ECO:0000256" key="1">
    <source>
        <dbReference type="ARBA" id="ARBA00022527"/>
    </source>
</evidence>
<keyword evidence="3 6" id="KW-0547">Nucleotide-binding</keyword>
<keyword evidence="4" id="KW-0418">Kinase</keyword>
<dbReference type="Pfam" id="PF00069">
    <property type="entry name" value="Pkinase"/>
    <property type="match status" value="1"/>
</dbReference>
<name>A0ABR2JKP4_9EUKA</name>
<evidence type="ECO:0000313" key="10">
    <source>
        <dbReference type="Proteomes" id="UP001470230"/>
    </source>
</evidence>
<dbReference type="SMART" id="SM00220">
    <property type="entry name" value="S_TKc"/>
    <property type="match status" value="1"/>
</dbReference>
<feature type="domain" description="Protein kinase" evidence="8">
    <location>
        <begin position="8"/>
        <end position="259"/>
    </location>
</feature>
<evidence type="ECO:0000256" key="6">
    <source>
        <dbReference type="PROSITE-ProRule" id="PRU10141"/>
    </source>
</evidence>
<accession>A0ABR2JKP4</accession>
<dbReference type="InterPro" id="IPR017441">
    <property type="entry name" value="Protein_kinase_ATP_BS"/>
</dbReference>
<dbReference type="PROSITE" id="PS00108">
    <property type="entry name" value="PROTEIN_KINASE_ST"/>
    <property type="match status" value="1"/>
</dbReference>
<feature type="binding site" evidence="6">
    <location>
        <position position="37"/>
    </location>
    <ligand>
        <name>ATP</name>
        <dbReference type="ChEBI" id="CHEBI:30616"/>
    </ligand>
</feature>
<comment type="similarity">
    <text evidence="7">Belongs to the protein kinase superfamily.</text>
</comment>
<keyword evidence="5 6" id="KW-0067">ATP-binding</keyword>
<keyword evidence="1 7" id="KW-0723">Serine/threonine-protein kinase</keyword>
<proteinExistence type="inferred from homology"/>
<evidence type="ECO:0000256" key="7">
    <source>
        <dbReference type="RuleBase" id="RU000304"/>
    </source>
</evidence>
<evidence type="ECO:0000256" key="3">
    <source>
        <dbReference type="ARBA" id="ARBA00022741"/>
    </source>
</evidence>
<dbReference type="Proteomes" id="UP001470230">
    <property type="component" value="Unassembled WGS sequence"/>
</dbReference>
<dbReference type="InterPro" id="IPR030616">
    <property type="entry name" value="Aur-like"/>
</dbReference>
<reference evidence="9 10" key="1">
    <citation type="submission" date="2024-04" db="EMBL/GenBank/DDBJ databases">
        <title>Tritrichomonas musculus Genome.</title>
        <authorList>
            <person name="Alves-Ferreira E."/>
            <person name="Grigg M."/>
            <person name="Lorenzi H."/>
            <person name="Galac M."/>
        </authorList>
    </citation>
    <scope>NUCLEOTIDE SEQUENCE [LARGE SCALE GENOMIC DNA]</scope>
    <source>
        <strain evidence="9 10">EAF2021</strain>
    </source>
</reference>
<dbReference type="InterPro" id="IPR008271">
    <property type="entry name" value="Ser/Thr_kinase_AS"/>
</dbReference>
<dbReference type="Gene3D" id="1.10.510.10">
    <property type="entry name" value="Transferase(Phosphotransferase) domain 1"/>
    <property type="match status" value="1"/>
</dbReference>
<protein>
    <recommendedName>
        <fullName evidence="8">Protein kinase domain-containing protein</fullName>
    </recommendedName>
</protein>
<evidence type="ECO:0000256" key="5">
    <source>
        <dbReference type="ARBA" id="ARBA00022840"/>
    </source>
</evidence>
<keyword evidence="10" id="KW-1185">Reference proteome</keyword>
<dbReference type="EMBL" id="JAPFFF010000011">
    <property type="protein sequence ID" value="KAK8878021.1"/>
    <property type="molecule type" value="Genomic_DNA"/>
</dbReference>
<gene>
    <name evidence="9" type="ORF">M9Y10_004784</name>
</gene>
<evidence type="ECO:0000313" key="9">
    <source>
        <dbReference type="EMBL" id="KAK8878021.1"/>
    </source>
</evidence>